<protein>
    <submittedName>
        <fullName evidence="2">Uncharacterized protein</fullName>
    </submittedName>
</protein>
<dbReference type="AlphaFoldDB" id="A0A7W9V0H5"/>
<organism evidence="2 3">
    <name type="scientific">Streptomyces zagrosensis</name>
    <dbReference type="NCBI Taxonomy" id="1042984"/>
    <lineage>
        <taxon>Bacteria</taxon>
        <taxon>Bacillati</taxon>
        <taxon>Actinomycetota</taxon>
        <taxon>Actinomycetes</taxon>
        <taxon>Kitasatosporales</taxon>
        <taxon>Streptomycetaceae</taxon>
        <taxon>Streptomyces</taxon>
    </lineage>
</organism>
<proteinExistence type="predicted"/>
<feature type="region of interest" description="Disordered" evidence="1">
    <location>
        <begin position="1"/>
        <end position="42"/>
    </location>
</feature>
<sequence>MPREHDEQTAAATAGAEHATKRLAANDPGTAEVPFEPACQNF</sequence>
<accession>A0A7W9V0H5</accession>
<name>A0A7W9V0H5_9ACTN</name>
<evidence type="ECO:0000256" key="1">
    <source>
        <dbReference type="SAM" id="MobiDB-lite"/>
    </source>
</evidence>
<evidence type="ECO:0000313" key="3">
    <source>
        <dbReference type="Proteomes" id="UP000588098"/>
    </source>
</evidence>
<keyword evidence="3" id="KW-1185">Reference proteome</keyword>
<dbReference type="Proteomes" id="UP000588098">
    <property type="component" value="Unassembled WGS sequence"/>
</dbReference>
<evidence type="ECO:0000313" key="2">
    <source>
        <dbReference type="EMBL" id="MBB5938193.1"/>
    </source>
</evidence>
<comment type="caution">
    <text evidence="2">The sequence shown here is derived from an EMBL/GenBank/DDBJ whole genome shotgun (WGS) entry which is preliminary data.</text>
</comment>
<gene>
    <name evidence="2" type="ORF">FHS42_005281</name>
</gene>
<dbReference type="RefSeq" id="WP_281392862.1">
    <property type="nucleotide sequence ID" value="NZ_JACHJL010000015.1"/>
</dbReference>
<dbReference type="EMBL" id="JACHJL010000015">
    <property type="protein sequence ID" value="MBB5938193.1"/>
    <property type="molecule type" value="Genomic_DNA"/>
</dbReference>
<reference evidence="2 3" key="1">
    <citation type="submission" date="2020-08" db="EMBL/GenBank/DDBJ databases">
        <title>Genomic Encyclopedia of Type Strains, Phase III (KMG-III): the genomes of soil and plant-associated and newly described type strains.</title>
        <authorList>
            <person name="Whitman W."/>
        </authorList>
    </citation>
    <scope>NUCLEOTIDE SEQUENCE [LARGE SCALE GENOMIC DNA]</scope>
    <source>
        <strain evidence="2 3">CECT 8305</strain>
    </source>
</reference>